<evidence type="ECO:0000256" key="3">
    <source>
        <dbReference type="ARBA" id="ARBA00022729"/>
    </source>
</evidence>
<dbReference type="EMBL" id="HE576759">
    <property type="protein sequence ID" value="CCC71588.1"/>
    <property type="molecule type" value="Genomic_DNA"/>
</dbReference>
<evidence type="ECO:0000259" key="13">
    <source>
        <dbReference type="PROSITE" id="PS51469"/>
    </source>
</evidence>
<dbReference type="Gene3D" id="2.60.120.260">
    <property type="entry name" value="Galactose-binding domain-like"/>
    <property type="match status" value="1"/>
</dbReference>
<comment type="similarity">
    <text evidence="8">Belongs to the SLP1 family.</text>
</comment>
<dbReference type="KEGG" id="ncs:NCAS_0H02780"/>
<comment type="subcellular location">
    <subcellularLocation>
        <location evidence="1">Endoplasmic reticulum membrane</location>
        <topology evidence="1">Single-pass type I membrane protein</topology>
    </subcellularLocation>
</comment>
<evidence type="ECO:0000256" key="7">
    <source>
        <dbReference type="ARBA" id="ARBA00023180"/>
    </source>
</evidence>
<dbReference type="FunCoup" id="G0VJA9">
    <property type="interactions" value="59"/>
</dbReference>
<evidence type="ECO:0000256" key="2">
    <source>
        <dbReference type="ARBA" id="ARBA00022692"/>
    </source>
</evidence>
<evidence type="ECO:0000256" key="5">
    <source>
        <dbReference type="ARBA" id="ARBA00022989"/>
    </source>
</evidence>
<dbReference type="InterPro" id="IPR012919">
    <property type="entry name" value="SUN_dom"/>
</dbReference>
<keyword evidence="3 12" id="KW-0732">Signal</keyword>
<evidence type="ECO:0000256" key="6">
    <source>
        <dbReference type="ARBA" id="ARBA00023136"/>
    </source>
</evidence>
<dbReference type="Proteomes" id="UP000001640">
    <property type="component" value="Chromosome 8"/>
</dbReference>
<dbReference type="PANTHER" id="PTHR12953">
    <property type="entry name" value="MEMBRANE PROTEIN CH1 RELATED"/>
    <property type="match status" value="1"/>
</dbReference>
<evidence type="ECO:0000256" key="4">
    <source>
        <dbReference type="ARBA" id="ARBA00022824"/>
    </source>
</evidence>
<keyword evidence="2 11" id="KW-0812">Transmembrane</keyword>
<feature type="signal peptide" evidence="12">
    <location>
        <begin position="1"/>
        <end position="22"/>
    </location>
</feature>
<dbReference type="GeneID" id="96905265"/>
<proteinExistence type="inferred from homology"/>
<dbReference type="PROSITE" id="PS51469">
    <property type="entry name" value="SUN"/>
    <property type="match status" value="1"/>
</dbReference>
<dbReference type="SUPFAM" id="SSF49785">
    <property type="entry name" value="Galactose-binding domain-like"/>
    <property type="match status" value="1"/>
</dbReference>
<dbReference type="PANTHER" id="PTHR12953:SF0">
    <property type="entry name" value="SUN DOMAIN-CONTAINING OSSIFICATION FACTOR"/>
    <property type="match status" value="1"/>
</dbReference>
<evidence type="ECO:0000256" key="10">
    <source>
        <dbReference type="ARBA" id="ARBA00075366"/>
    </source>
</evidence>
<evidence type="ECO:0000313" key="14">
    <source>
        <dbReference type="EMBL" id="CCC71588.1"/>
    </source>
</evidence>
<gene>
    <name evidence="14" type="primary">NCAS0H02780</name>
    <name evidence="14" type="ordered locus">NCAS_0H02780</name>
</gene>
<reference key="2">
    <citation type="submission" date="2011-08" db="EMBL/GenBank/DDBJ databases">
        <title>Genome sequence of Naumovozyma castellii.</title>
        <authorList>
            <person name="Gordon J.L."/>
            <person name="Armisen D."/>
            <person name="Proux-Wera E."/>
            <person name="OhEigeartaigh S.S."/>
            <person name="Byrne K.P."/>
            <person name="Wolfe K.H."/>
        </authorList>
    </citation>
    <scope>NUCLEOTIDE SEQUENCE</scope>
    <source>
        <strain>Type strain:CBS 4309</strain>
    </source>
</reference>
<protein>
    <recommendedName>
        <fullName evidence="10">SUN-like protein 1</fullName>
    </recommendedName>
</protein>
<evidence type="ECO:0000256" key="8">
    <source>
        <dbReference type="ARBA" id="ARBA00061226"/>
    </source>
</evidence>
<dbReference type="OrthoDB" id="266334at2759"/>
<dbReference type="InterPro" id="IPR045120">
    <property type="entry name" value="Suco/Slp1-like"/>
</dbReference>
<feature type="domain" description="SUN" evidence="13">
    <location>
        <begin position="95"/>
        <end position="263"/>
    </location>
</feature>
<feature type="transmembrane region" description="Helical" evidence="11">
    <location>
        <begin position="532"/>
        <end position="550"/>
    </location>
</feature>
<dbReference type="GO" id="GO:0034975">
    <property type="term" value="P:protein folding in endoplasmic reticulum"/>
    <property type="evidence" value="ECO:0007669"/>
    <property type="project" value="TreeGrafter"/>
</dbReference>
<comment type="subunit">
    <text evidence="9">Interacts with EMP65.</text>
</comment>
<dbReference type="Pfam" id="PF07738">
    <property type="entry name" value="Sad1_UNC"/>
    <property type="match status" value="1"/>
</dbReference>
<dbReference type="InterPro" id="IPR008979">
    <property type="entry name" value="Galactose-bd-like_sf"/>
</dbReference>
<dbReference type="HOGENOM" id="CLU_006633_4_1_1"/>
<evidence type="ECO:0000256" key="1">
    <source>
        <dbReference type="ARBA" id="ARBA00004115"/>
    </source>
</evidence>
<dbReference type="OMA" id="YVIIELC"/>
<dbReference type="eggNOG" id="KOG1396">
    <property type="taxonomic scope" value="Eukaryota"/>
</dbReference>
<accession>G0VJA9</accession>
<feature type="chain" id="PRO_5003410771" description="SUN-like protein 1" evidence="12">
    <location>
        <begin position="23"/>
        <end position="586"/>
    </location>
</feature>
<evidence type="ECO:0000256" key="9">
    <source>
        <dbReference type="ARBA" id="ARBA00064635"/>
    </source>
</evidence>
<keyword evidence="7" id="KW-0325">Glycoprotein</keyword>
<dbReference type="AlphaFoldDB" id="G0VJA9"/>
<evidence type="ECO:0000313" key="15">
    <source>
        <dbReference type="Proteomes" id="UP000001640"/>
    </source>
</evidence>
<organism evidence="14 15">
    <name type="scientific">Naumovozyma castellii</name>
    <name type="common">Yeast</name>
    <name type="synonym">Saccharomyces castellii</name>
    <dbReference type="NCBI Taxonomy" id="27288"/>
    <lineage>
        <taxon>Eukaryota</taxon>
        <taxon>Fungi</taxon>
        <taxon>Dikarya</taxon>
        <taxon>Ascomycota</taxon>
        <taxon>Saccharomycotina</taxon>
        <taxon>Saccharomycetes</taxon>
        <taxon>Saccharomycetales</taxon>
        <taxon>Saccharomycetaceae</taxon>
        <taxon>Naumovozyma</taxon>
    </lineage>
</organism>
<evidence type="ECO:0000256" key="12">
    <source>
        <dbReference type="SAM" id="SignalP"/>
    </source>
</evidence>
<dbReference type="InParanoid" id="G0VJA9"/>
<keyword evidence="4" id="KW-0256">Endoplasmic reticulum</keyword>
<keyword evidence="6 11" id="KW-0472">Membrane</keyword>
<keyword evidence="15" id="KW-1185">Reference proteome</keyword>
<dbReference type="FunFam" id="2.60.120.260:FF:000099">
    <property type="entry name" value="Uncharacterized protein, isoform C"/>
    <property type="match status" value="1"/>
</dbReference>
<dbReference type="RefSeq" id="XP_003677935.1">
    <property type="nucleotide sequence ID" value="XM_003677887.1"/>
</dbReference>
<name>G0VJA9_NAUCA</name>
<reference evidence="14 15" key="1">
    <citation type="journal article" date="2011" name="Proc. Natl. Acad. Sci. U.S.A.">
        <title>Evolutionary erosion of yeast sex chromosomes by mating-type switching accidents.</title>
        <authorList>
            <person name="Gordon J.L."/>
            <person name="Armisen D."/>
            <person name="Proux-Wera E."/>
            <person name="Oheigeartaigh S.S."/>
            <person name="Byrne K.P."/>
            <person name="Wolfe K.H."/>
        </authorList>
    </citation>
    <scope>NUCLEOTIDE SEQUENCE [LARGE SCALE GENOMIC DNA]</scope>
    <source>
        <strain evidence="15">ATCC 76901 / BCRC 22586 / CBS 4309 / NBRC 1992 / NRRL Y-12630</strain>
    </source>
</reference>
<keyword evidence="5 11" id="KW-1133">Transmembrane helix</keyword>
<dbReference type="GO" id="GO:0005789">
    <property type="term" value="C:endoplasmic reticulum membrane"/>
    <property type="evidence" value="ECO:0007669"/>
    <property type="project" value="UniProtKB-SubCell"/>
</dbReference>
<evidence type="ECO:0000256" key="11">
    <source>
        <dbReference type="SAM" id="Phobius"/>
    </source>
</evidence>
<sequence>MRRSFIDVCLIILLSITTRTQAQDNNTYPTILNDTVPPLSFDNDNDNNKSHPFLSFEEWKEVKFQEQPLNMNNPPHLRNREPVDPSCYKERESIGDEMEIELGFFAKDEQEQEDKPYNRRYNYASLDCAATVVKSNAEAIGSTSILVENKDQYLLNPCSAVNKFVIIELCEDVLVEEVEMANFEFFSSTFKTIRLSVSDRFPVSRNGWVVLGEFEAENNLQIQQFNIKNPQIWARYLRVEVLSYYNNEFYCPISLIRAHGKTMMDEFKMGQIANDEVVSTTKLEDVMTPDETSNVTIEDELESTDKINEGGNSHTTMDVATVITRNSNTSINSKSNIEYFEKCTIWSYDDYSNVSVVPFELSHVLENGHCKFEPLNFTNFFLKRQNDTFNNGDSSNNNGTSKRNGTCNVTMTPMAQSPTSPEESIFKNIIKRLNALENNSTLTVLYIEEQSQLLSKSFQSLTKEHGIKFANLIDNFNTMIIARLDSLKEFAADLKDQSLQILTSQRLENERFVAENSYRIRELEREVRLQKFIVYSMFFVLMGLLTYLLFAKEVYIVDDLDNRETTPDKVVYTLKSKTQLSPNADM</sequence>